<accession>A0ABD3SH04</accession>
<dbReference type="InterPro" id="IPR040442">
    <property type="entry name" value="Pyrv_kinase-like_dom_sf"/>
</dbReference>
<dbReference type="InterPro" id="IPR011037">
    <property type="entry name" value="Pyrv_Knase-like_insert_dom_sf"/>
</dbReference>
<proteinExistence type="inferred from homology"/>
<dbReference type="GO" id="GO:0005524">
    <property type="term" value="F:ATP binding"/>
    <property type="evidence" value="ECO:0007669"/>
    <property type="project" value="UniProtKB-KW"/>
</dbReference>
<dbReference type="GO" id="GO:0004743">
    <property type="term" value="F:pyruvate kinase activity"/>
    <property type="evidence" value="ECO:0007669"/>
    <property type="project" value="UniProtKB-EC"/>
</dbReference>
<dbReference type="GO" id="GO:0046872">
    <property type="term" value="F:metal ion binding"/>
    <property type="evidence" value="ECO:0007669"/>
    <property type="project" value="UniProtKB-KW"/>
</dbReference>
<gene>
    <name evidence="18" type="ORF">ACHAXA_007277</name>
</gene>
<evidence type="ECO:0000256" key="2">
    <source>
        <dbReference type="ARBA" id="ARBA00001958"/>
    </source>
</evidence>
<protein>
    <recommendedName>
        <fullName evidence="5 14">Pyruvate kinase</fullName>
        <ecNumber evidence="5 14">2.7.1.40</ecNumber>
    </recommendedName>
</protein>
<dbReference type="GO" id="GO:0016301">
    <property type="term" value="F:kinase activity"/>
    <property type="evidence" value="ECO:0007669"/>
    <property type="project" value="UniProtKB-KW"/>
</dbReference>
<keyword evidence="11 14" id="KW-0460">Magnesium</keyword>
<dbReference type="InterPro" id="IPR001697">
    <property type="entry name" value="Pyr_Knase"/>
</dbReference>
<dbReference type="InterPro" id="IPR036918">
    <property type="entry name" value="Pyrv_Knase_C_sf"/>
</dbReference>
<dbReference type="FunFam" id="2.40.33.10:FF:000001">
    <property type="entry name" value="Pyruvate kinase"/>
    <property type="match status" value="1"/>
</dbReference>
<dbReference type="InterPro" id="IPR015806">
    <property type="entry name" value="Pyrv_Knase_insert_dom_sf"/>
</dbReference>
<dbReference type="AlphaFoldDB" id="A0ABD3SH04"/>
<comment type="cofactor">
    <cofactor evidence="1">
        <name>Mg(2+)</name>
        <dbReference type="ChEBI" id="CHEBI:18420"/>
    </cofactor>
</comment>
<keyword evidence="6 14" id="KW-0808">Transferase</keyword>
<evidence type="ECO:0000256" key="12">
    <source>
        <dbReference type="ARBA" id="ARBA00023152"/>
    </source>
</evidence>
<name>A0ABD3SH04_9STRA</name>
<evidence type="ECO:0000313" key="19">
    <source>
        <dbReference type="Proteomes" id="UP001530377"/>
    </source>
</evidence>
<evidence type="ECO:0000259" key="17">
    <source>
        <dbReference type="Pfam" id="PF02887"/>
    </source>
</evidence>
<evidence type="ECO:0000256" key="4">
    <source>
        <dbReference type="ARBA" id="ARBA00008663"/>
    </source>
</evidence>
<keyword evidence="13" id="KW-0670">Pyruvate</keyword>
<evidence type="ECO:0000256" key="9">
    <source>
        <dbReference type="ARBA" id="ARBA00022777"/>
    </source>
</evidence>
<dbReference type="Gene3D" id="3.40.1380.20">
    <property type="entry name" value="Pyruvate kinase, C-terminal domain"/>
    <property type="match status" value="1"/>
</dbReference>
<dbReference type="PANTHER" id="PTHR11817">
    <property type="entry name" value="PYRUVATE KINASE"/>
    <property type="match status" value="1"/>
</dbReference>
<dbReference type="Gene3D" id="2.40.33.10">
    <property type="entry name" value="PK beta-barrel domain-like"/>
    <property type="match status" value="1"/>
</dbReference>
<keyword evidence="19" id="KW-1185">Reference proteome</keyword>
<dbReference type="SUPFAM" id="SSF51621">
    <property type="entry name" value="Phosphoenolpyruvate/pyruvate domain"/>
    <property type="match status" value="1"/>
</dbReference>
<feature type="compositionally biased region" description="Low complexity" evidence="15">
    <location>
        <begin position="22"/>
        <end position="52"/>
    </location>
</feature>
<dbReference type="Gene3D" id="3.20.20.60">
    <property type="entry name" value="Phosphoenolpyruvate-binding domains"/>
    <property type="match status" value="1"/>
</dbReference>
<evidence type="ECO:0000256" key="15">
    <source>
        <dbReference type="SAM" id="MobiDB-lite"/>
    </source>
</evidence>
<comment type="catalytic activity">
    <reaction evidence="14">
        <text>pyruvate + ATP = phosphoenolpyruvate + ADP + H(+)</text>
        <dbReference type="Rhea" id="RHEA:18157"/>
        <dbReference type="ChEBI" id="CHEBI:15361"/>
        <dbReference type="ChEBI" id="CHEBI:15378"/>
        <dbReference type="ChEBI" id="CHEBI:30616"/>
        <dbReference type="ChEBI" id="CHEBI:58702"/>
        <dbReference type="ChEBI" id="CHEBI:456216"/>
        <dbReference type="EC" id="2.7.1.40"/>
    </reaction>
</comment>
<keyword evidence="8" id="KW-0547">Nucleotide-binding</keyword>
<dbReference type="NCBIfam" id="TIGR01064">
    <property type="entry name" value="pyruv_kin"/>
    <property type="match status" value="1"/>
</dbReference>
<dbReference type="InterPro" id="IPR015793">
    <property type="entry name" value="Pyrv_Knase_brl"/>
</dbReference>
<dbReference type="Proteomes" id="UP001530377">
    <property type="component" value="Unassembled WGS sequence"/>
</dbReference>
<organism evidence="18 19">
    <name type="scientific">Cyclostephanos tholiformis</name>
    <dbReference type="NCBI Taxonomy" id="382380"/>
    <lineage>
        <taxon>Eukaryota</taxon>
        <taxon>Sar</taxon>
        <taxon>Stramenopiles</taxon>
        <taxon>Ochrophyta</taxon>
        <taxon>Bacillariophyta</taxon>
        <taxon>Coscinodiscophyceae</taxon>
        <taxon>Thalassiosirophycidae</taxon>
        <taxon>Stephanodiscales</taxon>
        <taxon>Stephanodiscaceae</taxon>
        <taxon>Cyclostephanos</taxon>
    </lineage>
</organism>
<evidence type="ECO:0000256" key="13">
    <source>
        <dbReference type="ARBA" id="ARBA00023317"/>
    </source>
</evidence>
<keyword evidence="7" id="KW-0479">Metal-binding</keyword>
<evidence type="ECO:0000256" key="11">
    <source>
        <dbReference type="ARBA" id="ARBA00022842"/>
    </source>
</evidence>
<dbReference type="InterPro" id="IPR015795">
    <property type="entry name" value="Pyrv_Knase_C"/>
</dbReference>
<evidence type="ECO:0000256" key="14">
    <source>
        <dbReference type="RuleBase" id="RU000504"/>
    </source>
</evidence>
<evidence type="ECO:0000256" key="3">
    <source>
        <dbReference type="ARBA" id="ARBA00004997"/>
    </source>
</evidence>
<feature type="region of interest" description="Disordered" evidence="15">
    <location>
        <begin position="1"/>
        <end position="55"/>
    </location>
</feature>
<comment type="pathway">
    <text evidence="3 14">Carbohydrate degradation; glycolysis; pyruvate from D-glyceraldehyde 3-phosphate: step 5/5.</text>
</comment>
<evidence type="ECO:0000256" key="8">
    <source>
        <dbReference type="ARBA" id="ARBA00022741"/>
    </source>
</evidence>
<sequence length="606" mass="65550">MLAHRALRGGAATAIRASAPRSTPTSHAVASTAASSSSFSSTTRAPSSRSSFDLPDPRNLMSYQHSWDYVPSKKWNPQLSKIVATIGPTSEQRPVLQEIVRSGMRVMRLNFSHATVEEVELRMANLRACKGRHSVFEKGTEFESETSTGESLVHKNVRAVLLDTRGPEVRMGKLAGDESGHKNVIIEAGSVVTLRTSEDYATSCTASDLFIDYPGLSKCLVPGMKVLLDDGAITLTVTSVETDTGSVTTVADNTGELRSRAGVNLPGATTDLPAMSDKDKVDIRYGMTKDVDYVAASFIQSPGGVREIRSYMEKCAKELEAEGLWKKDNPLPLLISKIESVSALRNFDEILEESDGIMVARGDLGVEIPIQQVTNAQKEMVAACNAAGKPVIVATQMLESMAKNPRPTRAEVADVTNAIYDGADCVMLSGETAKGKYPVQVVQTMNEIIASAERFTKTSMPEFNLAARDRFVRGQSERKDRGVDGAIAKAAVTAAEERDAAVIVVLTSGGVLPRLISAYRPNVPILAFCPSAKVARQLMLHRGVHPIHIDDMLMNVPSVKRPARAVQYAKQFGMVQEGDDVVVVTRETSCDELTTDFASMKICRVP</sequence>
<feature type="domain" description="Pyruvate kinase barrel" evidence="16">
    <location>
        <begin position="80"/>
        <end position="442"/>
    </location>
</feature>
<reference evidence="18 19" key="1">
    <citation type="submission" date="2024-10" db="EMBL/GenBank/DDBJ databases">
        <title>Updated reference genomes for cyclostephanoid diatoms.</title>
        <authorList>
            <person name="Roberts W.R."/>
            <person name="Alverson A.J."/>
        </authorList>
    </citation>
    <scope>NUCLEOTIDE SEQUENCE [LARGE SCALE GENOMIC DNA]</scope>
    <source>
        <strain evidence="18 19">AJA228-03</strain>
    </source>
</reference>
<evidence type="ECO:0000256" key="7">
    <source>
        <dbReference type="ARBA" id="ARBA00022723"/>
    </source>
</evidence>
<evidence type="ECO:0000256" key="1">
    <source>
        <dbReference type="ARBA" id="ARBA00001946"/>
    </source>
</evidence>
<keyword evidence="9 14" id="KW-0418">Kinase</keyword>
<comment type="caution">
    <text evidence="18">The sequence shown here is derived from an EMBL/GenBank/DDBJ whole genome shotgun (WGS) entry which is preliminary data.</text>
</comment>
<dbReference type="Pfam" id="PF00224">
    <property type="entry name" value="PK"/>
    <property type="match status" value="1"/>
</dbReference>
<evidence type="ECO:0000259" key="16">
    <source>
        <dbReference type="Pfam" id="PF00224"/>
    </source>
</evidence>
<keyword evidence="12 14" id="KW-0324">Glycolysis</keyword>
<comment type="cofactor">
    <cofactor evidence="2">
        <name>K(+)</name>
        <dbReference type="ChEBI" id="CHEBI:29103"/>
    </cofactor>
</comment>
<feature type="domain" description="Pyruvate kinase C-terminal" evidence="17">
    <location>
        <begin position="486"/>
        <end position="597"/>
    </location>
</feature>
<keyword evidence="10" id="KW-0067">ATP-binding</keyword>
<evidence type="ECO:0000313" key="18">
    <source>
        <dbReference type="EMBL" id="KAL3823706.1"/>
    </source>
</evidence>
<dbReference type="SUPFAM" id="SSF52935">
    <property type="entry name" value="PK C-terminal domain-like"/>
    <property type="match status" value="1"/>
</dbReference>
<dbReference type="EC" id="2.7.1.40" evidence="5 14"/>
<dbReference type="FunFam" id="3.20.20.60:FF:000025">
    <property type="entry name" value="Pyruvate kinase"/>
    <property type="match status" value="1"/>
</dbReference>
<dbReference type="SUPFAM" id="SSF50800">
    <property type="entry name" value="PK beta-barrel domain-like"/>
    <property type="match status" value="1"/>
</dbReference>
<evidence type="ECO:0000256" key="5">
    <source>
        <dbReference type="ARBA" id="ARBA00012142"/>
    </source>
</evidence>
<dbReference type="PRINTS" id="PR01050">
    <property type="entry name" value="PYRUVTKNASE"/>
</dbReference>
<evidence type="ECO:0000256" key="10">
    <source>
        <dbReference type="ARBA" id="ARBA00022840"/>
    </source>
</evidence>
<dbReference type="InterPro" id="IPR015813">
    <property type="entry name" value="Pyrv/PenolPyrv_kinase-like_dom"/>
</dbReference>
<evidence type="ECO:0000256" key="6">
    <source>
        <dbReference type="ARBA" id="ARBA00022679"/>
    </source>
</evidence>
<dbReference type="EMBL" id="JALLPB020000031">
    <property type="protein sequence ID" value="KAL3823706.1"/>
    <property type="molecule type" value="Genomic_DNA"/>
</dbReference>
<dbReference type="Pfam" id="PF02887">
    <property type="entry name" value="PK_C"/>
    <property type="match status" value="1"/>
</dbReference>
<comment type="similarity">
    <text evidence="4 14">Belongs to the pyruvate kinase family.</text>
</comment>